<comment type="similarity">
    <text evidence="4">In the N-terminal section; belongs to the glycosyltransferase 51 family.</text>
</comment>
<evidence type="ECO:0000256" key="14">
    <source>
        <dbReference type="ARBA" id="ARBA00023268"/>
    </source>
</evidence>
<keyword evidence="6" id="KW-0121">Carboxypeptidase</keyword>
<dbReference type="GO" id="GO:0006508">
    <property type="term" value="P:proteolysis"/>
    <property type="evidence" value="ECO:0007669"/>
    <property type="project" value="UniProtKB-KW"/>
</dbReference>
<evidence type="ECO:0000259" key="21">
    <source>
        <dbReference type="Pfam" id="PF00912"/>
    </source>
</evidence>
<evidence type="ECO:0000256" key="16">
    <source>
        <dbReference type="ARBA" id="ARBA00034000"/>
    </source>
</evidence>
<keyword evidence="14" id="KW-0511">Multifunctional enzyme</keyword>
<keyword evidence="10" id="KW-0378">Hydrolase</keyword>
<evidence type="ECO:0000256" key="12">
    <source>
        <dbReference type="ARBA" id="ARBA00022984"/>
    </source>
</evidence>
<sequence length="761" mass="85609">MDLKSVFLRIFSSIRIHKQNFFENKKKLKKYLIYSSLFISILLICMTFLQIGIFFYNKDSISSDLRNMKTRLHDGVRESAPTQNISIFDRNGTLLGEYNRGASLTLSLKQCGNLGVVENTLIASEDREFYDHPGFSVSGIIRAFWRNLISLEIKQGGGTITQQLARNTFTEKKKYSLNRKIYETIVALYIERQLTKKEIICLYLNKAYFGQNSYGIEEASRFYFNKSPSKLEYTEAALLIGILPAPSVYNPVRSISTALKRQKYVMELLSKSELVPEKQINKKILEFKSIYQIKENDLENPFGKLAKFGTNKYFKISRSPELNEYVIKYLSENFESLEDSKENIQVYTTIDIVKQSIIKNILNKDIDSLRWSFRNQSKLSYEEARSFSTGIQGVFVTMEPRTGEILAIAGGSSISDSLQSMNRAFYMKRQVGSAMKGFLYSVAIEEGVVDQNSELEDSPTDINGYKPRNWYGKYLGRISLSEALQKSVNTVAVKVLRDLGISRYIRYLQDGLSLSGSEASRFPRNLTLALGSADFSPIEVVTLYSSIVNGGTVVDPSIIRKIKVGQETVFENEQFSFGSKRLFKESTCGSVLNLLKSVFEPGGTAAWVGDRKRGKSGYLDFEIAGKSGTVESESASYESLGLKGARDVWFVGLTPVEVSAVWFGQDQGVPIPGSGSSVAASTWVSYANVAIHPKNDAKHFLNTSSSDLDSEWRDVPENSSIQENGSSPENFDPDPGKPQEKDEKQEQEEKFYVTPDEKPKG</sequence>
<feature type="compositionally biased region" description="Polar residues" evidence="18">
    <location>
        <begin position="717"/>
        <end position="729"/>
    </location>
</feature>
<evidence type="ECO:0000256" key="10">
    <source>
        <dbReference type="ARBA" id="ARBA00022801"/>
    </source>
</evidence>
<keyword evidence="8" id="KW-0328">Glycosyltransferase</keyword>
<evidence type="ECO:0000256" key="18">
    <source>
        <dbReference type="SAM" id="MobiDB-lite"/>
    </source>
</evidence>
<protein>
    <submittedName>
        <fullName evidence="22">Penicillin-binding protein</fullName>
    </submittedName>
</protein>
<feature type="compositionally biased region" description="Basic and acidic residues" evidence="18">
    <location>
        <begin position="734"/>
        <end position="761"/>
    </location>
</feature>
<dbReference type="GO" id="GO:0071555">
    <property type="term" value="P:cell wall organization"/>
    <property type="evidence" value="ECO:0007669"/>
    <property type="project" value="UniProtKB-KW"/>
</dbReference>
<dbReference type="EMBL" id="RQGF01000031">
    <property type="protein sequence ID" value="TGL59241.1"/>
    <property type="molecule type" value="Genomic_DNA"/>
</dbReference>
<evidence type="ECO:0000256" key="3">
    <source>
        <dbReference type="ARBA" id="ARBA00007090"/>
    </source>
</evidence>
<dbReference type="InterPro" id="IPR050396">
    <property type="entry name" value="Glycosyltr_51/Transpeptidase"/>
</dbReference>
<evidence type="ECO:0000256" key="7">
    <source>
        <dbReference type="ARBA" id="ARBA00022670"/>
    </source>
</evidence>
<feature type="transmembrane region" description="Helical" evidence="19">
    <location>
        <begin position="31"/>
        <end position="56"/>
    </location>
</feature>
<dbReference type="Gene3D" id="1.10.3810.10">
    <property type="entry name" value="Biosynthetic peptidoglycan transglycosylase-like"/>
    <property type="match status" value="1"/>
</dbReference>
<evidence type="ECO:0000256" key="5">
    <source>
        <dbReference type="ARBA" id="ARBA00022475"/>
    </source>
</evidence>
<keyword evidence="11" id="KW-0133">Cell shape</keyword>
<evidence type="ECO:0000313" key="23">
    <source>
        <dbReference type="Proteomes" id="UP000297762"/>
    </source>
</evidence>
<dbReference type="Pfam" id="PF00912">
    <property type="entry name" value="Transgly"/>
    <property type="match status" value="1"/>
</dbReference>
<keyword evidence="12" id="KW-0573">Peptidoglycan synthesis</keyword>
<keyword evidence="23" id="KW-1185">Reference proteome</keyword>
<evidence type="ECO:0000313" key="22">
    <source>
        <dbReference type="EMBL" id="TGL59241.1"/>
    </source>
</evidence>
<proteinExistence type="inferred from homology"/>
<evidence type="ECO:0000256" key="4">
    <source>
        <dbReference type="ARBA" id="ARBA00007739"/>
    </source>
</evidence>
<dbReference type="GO" id="GO:0008360">
    <property type="term" value="P:regulation of cell shape"/>
    <property type="evidence" value="ECO:0007669"/>
    <property type="project" value="UniProtKB-KW"/>
</dbReference>
<feature type="domain" description="Penicillin-binding protein transpeptidase" evidence="20">
    <location>
        <begin position="393"/>
        <end position="656"/>
    </location>
</feature>
<keyword evidence="7" id="KW-0645">Protease</keyword>
<dbReference type="SUPFAM" id="SSF56601">
    <property type="entry name" value="beta-lactamase/transpeptidase-like"/>
    <property type="match status" value="1"/>
</dbReference>
<evidence type="ECO:0000256" key="2">
    <source>
        <dbReference type="ARBA" id="ARBA00004752"/>
    </source>
</evidence>
<dbReference type="GO" id="GO:0009252">
    <property type="term" value="P:peptidoglycan biosynthetic process"/>
    <property type="evidence" value="ECO:0007669"/>
    <property type="project" value="UniProtKB-KW"/>
</dbReference>
<evidence type="ECO:0000256" key="1">
    <source>
        <dbReference type="ARBA" id="ARBA00004236"/>
    </source>
</evidence>
<keyword evidence="13 19" id="KW-0472">Membrane</keyword>
<evidence type="ECO:0000256" key="19">
    <source>
        <dbReference type="SAM" id="Phobius"/>
    </source>
</evidence>
<keyword evidence="19" id="KW-1133">Transmembrane helix</keyword>
<comment type="caution">
    <text evidence="22">The sequence shown here is derived from an EMBL/GenBank/DDBJ whole genome shotgun (WGS) entry which is preliminary data.</text>
</comment>
<dbReference type="OrthoDB" id="343702at2"/>
<dbReference type="Proteomes" id="UP000297762">
    <property type="component" value="Unassembled WGS sequence"/>
</dbReference>
<keyword evidence="19" id="KW-0812">Transmembrane</keyword>
<comment type="catalytic activity">
    <reaction evidence="16">
        <text>Preferential cleavage: (Ac)2-L-Lys-D-Ala-|-D-Ala. Also transpeptidation of peptidyl-alanyl moieties that are N-acyl substituents of D-alanine.</text>
        <dbReference type="EC" id="3.4.16.4"/>
    </reaction>
</comment>
<keyword evidence="5" id="KW-1003">Cell membrane</keyword>
<keyword evidence="9" id="KW-0808">Transferase</keyword>
<keyword evidence="15" id="KW-0961">Cell wall biogenesis/degradation</keyword>
<dbReference type="Pfam" id="PF00905">
    <property type="entry name" value="Transpeptidase"/>
    <property type="match status" value="1"/>
</dbReference>
<dbReference type="AlphaFoldDB" id="A0A4R9K252"/>
<comment type="catalytic activity">
    <reaction evidence="17">
        <text>[GlcNAc-(1-&gt;4)-Mur2Ac(oyl-L-Ala-gamma-D-Glu-L-Lys-D-Ala-D-Ala)](n)-di-trans,octa-cis-undecaprenyl diphosphate + beta-D-GlcNAc-(1-&gt;4)-Mur2Ac(oyl-L-Ala-gamma-D-Glu-L-Lys-D-Ala-D-Ala)-di-trans,octa-cis-undecaprenyl diphosphate = [GlcNAc-(1-&gt;4)-Mur2Ac(oyl-L-Ala-gamma-D-Glu-L-Lys-D-Ala-D-Ala)](n+1)-di-trans,octa-cis-undecaprenyl diphosphate + di-trans,octa-cis-undecaprenyl diphosphate + H(+)</text>
        <dbReference type="Rhea" id="RHEA:23708"/>
        <dbReference type="Rhea" id="RHEA-COMP:9602"/>
        <dbReference type="Rhea" id="RHEA-COMP:9603"/>
        <dbReference type="ChEBI" id="CHEBI:15378"/>
        <dbReference type="ChEBI" id="CHEBI:58405"/>
        <dbReference type="ChEBI" id="CHEBI:60033"/>
        <dbReference type="ChEBI" id="CHEBI:78435"/>
        <dbReference type="EC" id="2.4.99.28"/>
    </reaction>
</comment>
<dbReference type="PANTHER" id="PTHR32282:SF11">
    <property type="entry name" value="PENICILLIN-BINDING PROTEIN 1B"/>
    <property type="match status" value="1"/>
</dbReference>
<evidence type="ECO:0000256" key="8">
    <source>
        <dbReference type="ARBA" id="ARBA00022676"/>
    </source>
</evidence>
<dbReference type="InterPro" id="IPR023346">
    <property type="entry name" value="Lysozyme-like_dom_sf"/>
</dbReference>
<dbReference type="GO" id="GO:0005886">
    <property type="term" value="C:plasma membrane"/>
    <property type="evidence" value="ECO:0007669"/>
    <property type="project" value="UniProtKB-SubCell"/>
</dbReference>
<organism evidence="22 23">
    <name type="scientific">Leptospira sarikeiensis</name>
    <dbReference type="NCBI Taxonomy" id="2484943"/>
    <lineage>
        <taxon>Bacteria</taxon>
        <taxon>Pseudomonadati</taxon>
        <taxon>Spirochaetota</taxon>
        <taxon>Spirochaetia</taxon>
        <taxon>Leptospirales</taxon>
        <taxon>Leptospiraceae</taxon>
        <taxon>Leptospira</taxon>
    </lineage>
</organism>
<reference evidence="22" key="1">
    <citation type="journal article" date="2019" name="PLoS Negl. Trop. Dis.">
        <title>Revisiting the worldwide diversity of Leptospira species in the environment.</title>
        <authorList>
            <person name="Vincent A.T."/>
            <person name="Schiettekatte O."/>
            <person name="Bourhy P."/>
            <person name="Veyrier F.J."/>
            <person name="Picardeau M."/>
        </authorList>
    </citation>
    <scope>NUCLEOTIDE SEQUENCE [LARGE SCALE GENOMIC DNA]</scope>
    <source>
        <strain evidence="22">201702455</strain>
    </source>
</reference>
<dbReference type="GO" id="GO:0008658">
    <property type="term" value="F:penicillin binding"/>
    <property type="evidence" value="ECO:0007669"/>
    <property type="project" value="InterPro"/>
</dbReference>
<comment type="pathway">
    <text evidence="2">Cell wall biogenesis; peptidoglycan biosynthesis.</text>
</comment>
<dbReference type="GO" id="GO:0008955">
    <property type="term" value="F:peptidoglycan glycosyltransferase activity"/>
    <property type="evidence" value="ECO:0007669"/>
    <property type="project" value="UniProtKB-EC"/>
</dbReference>
<evidence type="ECO:0000256" key="13">
    <source>
        <dbReference type="ARBA" id="ARBA00023136"/>
    </source>
</evidence>
<dbReference type="InterPro" id="IPR012338">
    <property type="entry name" value="Beta-lactam/transpept-like"/>
</dbReference>
<dbReference type="GO" id="GO:0030288">
    <property type="term" value="C:outer membrane-bounded periplasmic space"/>
    <property type="evidence" value="ECO:0007669"/>
    <property type="project" value="TreeGrafter"/>
</dbReference>
<evidence type="ECO:0000256" key="15">
    <source>
        <dbReference type="ARBA" id="ARBA00023316"/>
    </source>
</evidence>
<evidence type="ECO:0000259" key="20">
    <source>
        <dbReference type="Pfam" id="PF00905"/>
    </source>
</evidence>
<dbReference type="SUPFAM" id="SSF53955">
    <property type="entry name" value="Lysozyme-like"/>
    <property type="match status" value="1"/>
</dbReference>
<comment type="subcellular location">
    <subcellularLocation>
        <location evidence="1">Cell membrane</location>
    </subcellularLocation>
</comment>
<dbReference type="InterPro" id="IPR001460">
    <property type="entry name" value="PCN-bd_Tpept"/>
</dbReference>
<comment type="similarity">
    <text evidence="3">In the C-terminal section; belongs to the transpeptidase family.</text>
</comment>
<dbReference type="InterPro" id="IPR001264">
    <property type="entry name" value="Glyco_trans_51"/>
</dbReference>
<accession>A0A4R9K252</accession>
<gene>
    <name evidence="22" type="ORF">EHQ64_16280</name>
</gene>
<dbReference type="GO" id="GO:0009002">
    <property type="term" value="F:serine-type D-Ala-D-Ala carboxypeptidase activity"/>
    <property type="evidence" value="ECO:0007669"/>
    <property type="project" value="UniProtKB-EC"/>
</dbReference>
<evidence type="ECO:0000256" key="9">
    <source>
        <dbReference type="ARBA" id="ARBA00022679"/>
    </source>
</evidence>
<feature type="region of interest" description="Disordered" evidence="18">
    <location>
        <begin position="707"/>
        <end position="761"/>
    </location>
</feature>
<evidence type="ECO:0000256" key="17">
    <source>
        <dbReference type="ARBA" id="ARBA00049902"/>
    </source>
</evidence>
<evidence type="ECO:0000256" key="11">
    <source>
        <dbReference type="ARBA" id="ARBA00022960"/>
    </source>
</evidence>
<dbReference type="InterPro" id="IPR036950">
    <property type="entry name" value="PBP_transglycosylase"/>
</dbReference>
<dbReference type="PANTHER" id="PTHR32282">
    <property type="entry name" value="BINDING PROTEIN TRANSPEPTIDASE, PUTATIVE-RELATED"/>
    <property type="match status" value="1"/>
</dbReference>
<evidence type="ECO:0000256" key="6">
    <source>
        <dbReference type="ARBA" id="ARBA00022645"/>
    </source>
</evidence>
<dbReference type="Gene3D" id="3.40.710.10">
    <property type="entry name" value="DD-peptidase/beta-lactamase superfamily"/>
    <property type="match status" value="1"/>
</dbReference>
<name>A0A4R9K252_9LEPT</name>
<feature type="domain" description="Glycosyl transferase family 51" evidence="21">
    <location>
        <begin position="116"/>
        <end position="267"/>
    </location>
</feature>